<gene>
    <name evidence="2" type="ORF">KC01_LOCUS29087</name>
</gene>
<dbReference type="PROSITE" id="PS51257">
    <property type="entry name" value="PROKAR_LIPOPROTEIN"/>
    <property type="match status" value="1"/>
</dbReference>
<feature type="chain" id="PRO_5044022048" description="Secreted protein" evidence="1">
    <location>
        <begin position="23"/>
        <end position="117"/>
    </location>
</feature>
<evidence type="ECO:0000313" key="3">
    <source>
        <dbReference type="Proteomes" id="UP001497482"/>
    </source>
</evidence>
<reference evidence="2 3" key="1">
    <citation type="submission" date="2024-04" db="EMBL/GenBank/DDBJ databases">
        <authorList>
            <person name="Waldvogel A.-M."/>
            <person name="Schoenle A."/>
        </authorList>
    </citation>
    <scope>NUCLEOTIDE SEQUENCE [LARGE SCALE GENOMIC DNA]</scope>
</reference>
<dbReference type="AlphaFoldDB" id="A0AAV2LLG1"/>
<keyword evidence="3" id="KW-1185">Reference proteome</keyword>
<evidence type="ECO:0000313" key="2">
    <source>
        <dbReference type="EMBL" id="CAL1601050.1"/>
    </source>
</evidence>
<sequence length="117" mass="12817">MVGRRAECALLPLACLPKVCLCCYALWLGCQLTPSDLSQEADCARHTDHLGQSRSFELSLASFSLLPASSSPASSEVDNKDILRVLLDEQPTELHVAGEEARRRRLVCRSGFDRGVT</sequence>
<dbReference type="Proteomes" id="UP001497482">
    <property type="component" value="Chromosome 3"/>
</dbReference>
<keyword evidence="1" id="KW-0732">Signal</keyword>
<name>A0AAV2LLG1_KNICA</name>
<feature type="signal peptide" evidence="1">
    <location>
        <begin position="1"/>
        <end position="22"/>
    </location>
</feature>
<evidence type="ECO:0008006" key="4">
    <source>
        <dbReference type="Google" id="ProtNLM"/>
    </source>
</evidence>
<dbReference type="EMBL" id="OZ035825">
    <property type="protein sequence ID" value="CAL1601050.1"/>
    <property type="molecule type" value="Genomic_DNA"/>
</dbReference>
<accession>A0AAV2LLG1</accession>
<evidence type="ECO:0000256" key="1">
    <source>
        <dbReference type="SAM" id="SignalP"/>
    </source>
</evidence>
<organism evidence="2 3">
    <name type="scientific">Knipowitschia caucasica</name>
    <name type="common">Caucasian dwarf goby</name>
    <name type="synonym">Pomatoschistus caucasicus</name>
    <dbReference type="NCBI Taxonomy" id="637954"/>
    <lineage>
        <taxon>Eukaryota</taxon>
        <taxon>Metazoa</taxon>
        <taxon>Chordata</taxon>
        <taxon>Craniata</taxon>
        <taxon>Vertebrata</taxon>
        <taxon>Euteleostomi</taxon>
        <taxon>Actinopterygii</taxon>
        <taxon>Neopterygii</taxon>
        <taxon>Teleostei</taxon>
        <taxon>Neoteleostei</taxon>
        <taxon>Acanthomorphata</taxon>
        <taxon>Gobiaria</taxon>
        <taxon>Gobiiformes</taxon>
        <taxon>Gobioidei</taxon>
        <taxon>Gobiidae</taxon>
        <taxon>Gobiinae</taxon>
        <taxon>Knipowitschia</taxon>
    </lineage>
</organism>
<proteinExistence type="predicted"/>
<protein>
    <recommendedName>
        <fullName evidence="4">Secreted protein</fullName>
    </recommendedName>
</protein>